<evidence type="ECO:0000259" key="1">
    <source>
        <dbReference type="PROSITE" id="PS50943"/>
    </source>
</evidence>
<name>A0ABT2TEG1_9FIRM</name>
<comment type="caution">
    <text evidence="2">The sequence shown here is derived from an EMBL/GenBank/DDBJ whole genome shotgun (WGS) entry which is preliminary data.</text>
</comment>
<dbReference type="PROSITE" id="PS50943">
    <property type="entry name" value="HTH_CROC1"/>
    <property type="match status" value="1"/>
</dbReference>
<organism evidence="2 3">
    <name type="scientific">Faecalicatena acetigenes</name>
    <dbReference type="NCBI Taxonomy" id="2981790"/>
    <lineage>
        <taxon>Bacteria</taxon>
        <taxon>Bacillati</taxon>
        <taxon>Bacillota</taxon>
        <taxon>Clostridia</taxon>
        <taxon>Lachnospirales</taxon>
        <taxon>Lachnospiraceae</taxon>
        <taxon>Faecalicatena</taxon>
    </lineage>
</organism>
<dbReference type="InterPro" id="IPR010982">
    <property type="entry name" value="Lambda_DNA-bd_dom_sf"/>
</dbReference>
<evidence type="ECO:0000313" key="3">
    <source>
        <dbReference type="Proteomes" id="UP001652394"/>
    </source>
</evidence>
<dbReference type="RefSeq" id="WP_267304165.1">
    <property type="nucleotide sequence ID" value="NZ_JAOQJX010000015.1"/>
</dbReference>
<dbReference type="EMBL" id="JAOQJX010000015">
    <property type="protein sequence ID" value="MCU6748059.1"/>
    <property type="molecule type" value="Genomic_DNA"/>
</dbReference>
<protein>
    <submittedName>
        <fullName evidence="2">Helix-turn-helix domain-containing protein</fullName>
    </submittedName>
</protein>
<dbReference type="InterPro" id="IPR001387">
    <property type="entry name" value="Cro/C1-type_HTH"/>
</dbReference>
<sequence length="257" mass="29344">MKKSDKCNKQVSLQRHINYVDNIRDNLNRYNGDLTLPEIAESAGIPFSTLKNILYGNSSDCKLSTAASFAKFLGITIDELVGSDTLTEDAKESLSIYHELPERSKYLARWFVKHQKALCSNNDSTKSVAVMIPKDANGYLHPTNEFKTLSIDDFSDYVKAKAFIGIRIVGDYYMPYYSPYDTLLIANDRKPLKNEHCVVLYYGKIKIVTRIVRKENDKKIVEYIPIQNRKNRISEHDVDEFIGYVADVYKDSSNKGA</sequence>
<dbReference type="Gene3D" id="1.10.260.40">
    <property type="entry name" value="lambda repressor-like DNA-binding domains"/>
    <property type="match status" value="1"/>
</dbReference>
<proteinExistence type="predicted"/>
<dbReference type="CDD" id="cd00093">
    <property type="entry name" value="HTH_XRE"/>
    <property type="match status" value="1"/>
</dbReference>
<dbReference type="SUPFAM" id="SSF47413">
    <property type="entry name" value="lambda repressor-like DNA-binding domains"/>
    <property type="match status" value="1"/>
</dbReference>
<evidence type="ECO:0000313" key="2">
    <source>
        <dbReference type="EMBL" id="MCU6748059.1"/>
    </source>
</evidence>
<reference evidence="2 3" key="1">
    <citation type="journal article" date="2021" name="ISME Commun">
        <title>Automated analysis of genomic sequences facilitates high-throughput and comprehensive description of bacteria.</title>
        <authorList>
            <person name="Hitch T.C.A."/>
        </authorList>
    </citation>
    <scope>NUCLEOTIDE SEQUENCE [LARGE SCALE GENOMIC DNA]</scope>
    <source>
        <strain evidence="2 3">H2_18</strain>
    </source>
</reference>
<feature type="domain" description="HTH cro/C1-type" evidence="1">
    <location>
        <begin position="34"/>
        <end position="80"/>
    </location>
</feature>
<accession>A0ABT2TEG1</accession>
<dbReference type="Proteomes" id="UP001652394">
    <property type="component" value="Unassembled WGS sequence"/>
</dbReference>
<keyword evidence="3" id="KW-1185">Reference proteome</keyword>
<gene>
    <name evidence="2" type="ORF">OCV51_10415</name>
</gene>